<comment type="caution">
    <text evidence="6">The sequence shown here is derived from an EMBL/GenBank/DDBJ whole genome shotgun (WGS) entry which is preliminary data.</text>
</comment>
<evidence type="ECO:0000256" key="4">
    <source>
        <dbReference type="SAM" id="MobiDB-lite"/>
    </source>
</evidence>
<dbReference type="InterPro" id="IPR036020">
    <property type="entry name" value="WW_dom_sf"/>
</dbReference>
<dbReference type="EMBL" id="JAJJMA010040910">
    <property type="protein sequence ID" value="MCL7025034.1"/>
    <property type="molecule type" value="Genomic_DNA"/>
</dbReference>
<protein>
    <recommendedName>
        <fullName evidence="5">WW domain-containing protein</fullName>
    </recommendedName>
</protein>
<dbReference type="Proteomes" id="UP001177140">
    <property type="component" value="Unassembled WGS sequence"/>
</dbReference>
<proteinExistence type="predicted"/>
<evidence type="ECO:0000313" key="6">
    <source>
        <dbReference type="EMBL" id="MCL7025034.1"/>
    </source>
</evidence>
<dbReference type="Gene3D" id="2.20.70.10">
    <property type="match status" value="1"/>
</dbReference>
<feature type="compositionally biased region" description="Acidic residues" evidence="4">
    <location>
        <begin position="102"/>
        <end position="111"/>
    </location>
</feature>
<feature type="compositionally biased region" description="Low complexity" evidence="4">
    <location>
        <begin position="112"/>
        <end position="126"/>
    </location>
</feature>
<keyword evidence="3" id="KW-0597">Phosphoprotein</keyword>
<dbReference type="InterPro" id="IPR001202">
    <property type="entry name" value="WW_dom"/>
</dbReference>
<gene>
    <name evidence="6" type="ORF">MKW94_022350</name>
</gene>
<evidence type="ECO:0000256" key="3">
    <source>
        <dbReference type="ARBA" id="ARBA00022553"/>
    </source>
</evidence>
<feature type="region of interest" description="Disordered" evidence="4">
    <location>
        <begin position="17"/>
        <end position="51"/>
    </location>
</feature>
<evidence type="ECO:0000256" key="2">
    <source>
        <dbReference type="ARBA" id="ARBA00022490"/>
    </source>
</evidence>
<dbReference type="PANTHER" id="PTHR14791:SF29">
    <property type="entry name" value="PROTEIN KIBRA"/>
    <property type="match status" value="1"/>
</dbReference>
<keyword evidence="7" id="KW-1185">Reference proteome</keyword>
<comment type="subcellular location">
    <subcellularLocation>
        <location evidence="1">Cytoplasm</location>
    </subcellularLocation>
</comment>
<dbReference type="SUPFAM" id="SSF51045">
    <property type="entry name" value="WW domain"/>
    <property type="match status" value="1"/>
</dbReference>
<evidence type="ECO:0000313" key="7">
    <source>
        <dbReference type="Proteomes" id="UP001177140"/>
    </source>
</evidence>
<evidence type="ECO:0000256" key="1">
    <source>
        <dbReference type="ARBA" id="ARBA00004496"/>
    </source>
</evidence>
<dbReference type="InterPro" id="IPR051105">
    <property type="entry name" value="WWC/KIBRA_Hippo_Reg"/>
</dbReference>
<accession>A0AA41RVC4</accession>
<organism evidence="6 7">
    <name type="scientific">Papaver nudicaule</name>
    <name type="common">Iceland poppy</name>
    <dbReference type="NCBI Taxonomy" id="74823"/>
    <lineage>
        <taxon>Eukaryota</taxon>
        <taxon>Viridiplantae</taxon>
        <taxon>Streptophyta</taxon>
        <taxon>Embryophyta</taxon>
        <taxon>Tracheophyta</taxon>
        <taxon>Spermatophyta</taxon>
        <taxon>Magnoliopsida</taxon>
        <taxon>Ranunculales</taxon>
        <taxon>Papaveraceae</taxon>
        <taxon>Papaveroideae</taxon>
        <taxon>Papaver</taxon>
    </lineage>
</organism>
<feature type="region of interest" description="Disordered" evidence="4">
    <location>
        <begin position="94"/>
        <end position="127"/>
    </location>
</feature>
<reference evidence="6" key="1">
    <citation type="submission" date="2022-03" db="EMBL/GenBank/DDBJ databases">
        <title>A functionally conserved STORR gene fusion in Papaver species that diverged 16.8 million years ago.</title>
        <authorList>
            <person name="Catania T."/>
        </authorList>
    </citation>
    <scope>NUCLEOTIDE SEQUENCE</scope>
    <source>
        <strain evidence="6">S-191538</strain>
    </source>
</reference>
<feature type="compositionally biased region" description="Acidic residues" evidence="4">
    <location>
        <begin position="31"/>
        <end position="42"/>
    </location>
</feature>
<dbReference type="GO" id="GO:0005737">
    <property type="term" value="C:cytoplasm"/>
    <property type="evidence" value="ECO:0007669"/>
    <property type="project" value="UniProtKB-SubCell"/>
</dbReference>
<evidence type="ECO:0000259" key="5">
    <source>
        <dbReference type="PROSITE" id="PS50020"/>
    </source>
</evidence>
<dbReference type="PANTHER" id="PTHR14791">
    <property type="entry name" value="BOMB/KIRA PROTEINS"/>
    <property type="match status" value="1"/>
</dbReference>
<feature type="compositionally biased region" description="Polar residues" evidence="4">
    <location>
        <begin position="17"/>
        <end position="27"/>
    </location>
</feature>
<keyword evidence="2" id="KW-0963">Cytoplasm</keyword>
<sequence length="177" mass="19779">METTSLSSLEHSLQNLSLRNRASKSMISTSSDDDTTTEDDTMDLNAGIELNSDIPLPSKWQQCLDLKTGEVYYRNEETGKKSRKDPRKAITKLWGGNYKSEEQEEEEDSYDSEQGSQSPSSSTSSSTATKRCDQVLVVAGCKSCLMYFMLPKYVVDCPKCSGIILHFDRFQNGSSIQ</sequence>
<dbReference type="PROSITE" id="PS50020">
    <property type="entry name" value="WW_DOMAIN_2"/>
    <property type="match status" value="1"/>
</dbReference>
<name>A0AA41RVC4_PAPNU</name>
<feature type="domain" description="WW" evidence="5">
    <location>
        <begin position="54"/>
        <end position="88"/>
    </location>
</feature>
<dbReference type="AlphaFoldDB" id="A0AA41RVC4"/>